<organism evidence="1 2">
    <name type="scientific">Eiseniibacteriota bacterium</name>
    <dbReference type="NCBI Taxonomy" id="2212470"/>
    <lineage>
        <taxon>Bacteria</taxon>
        <taxon>Candidatus Eiseniibacteriota</taxon>
    </lineage>
</organism>
<name>A0A538TBK4_UNCEI</name>
<dbReference type="Proteomes" id="UP000317716">
    <property type="component" value="Unassembled WGS sequence"/>
</dbReference>
<comment type="caution">
    <text evidence="1">The sequence shown here is derived from an EMBL/GenBank/DDBJ whole genome shotgun (WGS) entry which is preliminary data.</text>
</comment>
<sequence>MGNAEVGFWDAVDEIRGRDNRFRREAYGFVMAALGATVQGLPPERRQDTATRHLSGQELLQGVILLARQEFGRFAPVVFGEWGIASGEDVGRIVFQLVESRQLSARREDSIDDFRGGGELFAALTANLDFGPRPADERMSREPGTKG</sequence>
<reference evidence="1 2" key="1">
    <citation type="journal article" date="2019" name="Nat. Microbiol.">
        <title>Mediterranean grassland soil C-N compound turnover is dependent on rainfall and depth, and is mediated by genomically divergent microorganisms.</title>
        <authorList>
            <person name="Diamond S."/>
            <person name="Andeer P.F."/>
            <person name="Li Z."/>
            <person name="Crits-Christoph A."/>
            <person name="Burstein D."/>
            <person name="Anantharaman K."/>
            <person name="Lane K.R."/>
            <person name="Thomas B.C."/>
            <person name="Pan C."/>
            <person name="Northen T.R."/>
            <person name="Banfield J.F."/>
        </authorList>
    </citation>
    <scope>NUCLEOTIDE SEQUENCE [LARGE SCALE GENOMIC DNA]</scope>
    <source>
        <strain evidence="1">WS_2</strain>
    </source>
</reference>
<protein>
    <submittedName>
        <fullName evidence="1">Uncharacterized protein</fullName>
    </submittedName>
</protein>
<proteinExistence type="predicted"/>
<dbReference type="InterPro" id="IPR026406">
    <property type="entry name" value="Ver/Plancto_CHP"/>
</dbReference>
<accession>A0A538TBK4</accession>
<gene>
    <name evidence="1" type="ORF">E6K72_00015</name>
</gene>
<dbReference type="EMBL" id="VBOS01000001">
    <property type="protein sequence ID" value="TMQ60976.1"/>
    <property type="molecule type" value="Genomic_DNA"/>
</dbReference>
<evidence type="ECO:0000313" key="1">
    <source>
        <dbReference type="EMBL" id="TMQ60976.1"/>
    </source>
</evidence>
<evidence type="ECO:0000313" key="2">
    <source>
        <dbReference type="Proteomes" id="UP000317716"/>
    </source>
</evidence>
<dbReference type="NCBIfam" id="TIGR04138">
    <property type="entry name" value="Plancto_Ver_chp"/>
    <property type="match status" value="1"/>
</dbReference>
<dbReference type="AlphaFoldDB" id="A0A538TBK4"/>